<dbReference type="Proteomes" id="UP000058857">
    <property type="component" value="Chromosome 1"/>
</dbReference>
<proteinExistence type="predicted"/>
<dbReference type="PATRIC" id="fig|280505.15.peg.1799"/>
<dbReference type="EMBL" id="CP012029">
    <property type="protein sequence ID" value="ALO26116.1"/>
    <property type="molecule type" value="Genomic_DNA"/>
</dbReference>
<evidence type="ECO:0000313" key="1">
    <source>
        <dbReference type="EMBL" id="ALO26116.1"/>
    </source>
</evidence>
<protein>
    <submittedName>
        <fullName evidence="1">Uncharacterized protein</fullName>
    </submittedName>
</protein>
<evidence type="ECO:0000313" key="2">
    <source>
        <dbReference type="Proteomes" id="UP000058857"/>
    </source>
</evidence>
<organism evidence="1">
    <name type="scientific">Leptospira borgpetersenii serovar Ballum</name>
    <dbReference type="NCBI Taxonomy" id="280505"/>
    <lineage>
        <taxon>Bacteria</taxon>
        <taxon>Pseudomonadati</taxon>
        <taxon>Spirochaetota</taxon>
        <taxon>Spirochaetia</taxon>
        <taxon>Leptospirales</taxon>
        <taxon>Leptospiraceae</taxon>
        <taxon>Leptospira</taxon>
    </lineage>
</organism>
<accession>A0A0S2IR25</accession>
<sequence length="37" mass="4459">MFMNRIVLKEGKFFKNQTSKDNLFKAKYKIDSSLFLK</sequence>
<dbReference type="AlphaFoldDB" id="A0A0S2IR25"/>
<name>A0A0S2IR25_LEPBO</name>
<gene>
    <name evidence="1" type="ORF">LBBP_01837</name>
</gene>
<reference evidence="1 2" key="1">
    <citation type="journal article" date="2015" name="PLoS Negl. Trop. Dis.">
        <title>Distribution of Plasmids in Distinct Leptospira Pathogenic Species.</title>
        <authorList>
            <person name="Wang Y."/>
            <person name="Zhuang X."/>
            <person name="Zhong Y."/>
            <person name="Zhang C."/>
            <person name="Zhang Y."/>
            <person name="Zeng L."/>
            <person name="Zhu Y."/>
            <person name="He P."/>
            <person name="Dong K."/>
            <person name="Pal U."/>
            <person name="Guo X."/>
            <person name="Qin J."/>
        </authorList>
    </citation>
    <scope>NUCLEOTIDE SEQUENCE [LARGE SCALE GENOMIC DNA]</scope>
    <source>
        <strain evidence="1 2">56604</strain>
    </source>
</reference>